<evidence type="ECO:0000313" key="1">
    <source>
        <dbReference type="EMBL" id="EGG56806.1"/>
    </source>
</evidence>
<dbReference type="Proteomes" id="UP000005156">
    <property type="component" value="Unassembled WGS sequence"/>
</dbReference>
<protein>
    <submittedName>
        <fullName evidence="1">Uncharacterized protein</fullName>
    </submittedName>
</protein>
<comment type="caution">
    <text evidence="1">The sequence shown here is derived from an EMBL/GenBank/DDBJ whole genome shotgun (WGS) entry which is preliminary data.</text>
</comment>
<accession>F3QHY5</accession>
<dbReference type="HOGENOM" id="CLU_3313997_0_0_4"/>
<sequence length="39" mass="4577">MLRYCLQPLNRMTTVFGLTKEGGFLRLLIIQNRSNNDSY</sequence>
<organism evidence="1 2">
    <name type="scientific">Parasutterella excrementihominis YIT 11859</name>
    <dbReference type="NCBI Taxonomy" id="762966"/>
    <lineage>
        <taxon>Bacteria</taxon>
        <taxon>Pseudomonadati</taxon>
        <taxon>Pseudomonadota</taxon>
        <taxon>Betaproteobacteria</taxon>
        <taxon>Burkholderiales</taxon>
        <taxon>Sutterellaceae</taxon>
        <taxon>Parasutterella</taxon>
    </lineage>
</organism>
<proteinExistence type="predicted"/>
<dbReference type="EMBL" id="AFBP01000013">
    <property type="protein sequence ID" value="EGG56806.1"/>
    <property type="molecule type" value="Genomic_DNA"/>
</dbReference>
<gene>
    <name evidence="1" type="ORF">HMPREF9439_00532</name>
</gene>
<evidence type="ECO:0000313" key="2">
    <source>
        <dbReference type="Proteomes" id="UP000005156"/>
    </source>
</evidence>
<dbReference type="AlphaFoldDB" id="F3QHY5"/>
<name>F3QHY5_9BURK</name>
<keyword evidence="2" id="KW-1185">Reference proteome</keyword>
<reference evidence="1 2" key="1">
    <citation type="submission" date="2011-02" db="EMBL/GenBank/DDBJ databases">
        <authorList>
            <person name="Weinstock G."/>
            <person name="Sodergren E."/>
            <person name="Clifton S."/>
            <person name="Fulton L."/>
            <person name="Fulton B."/>
            <person name="Courtney L."/>
            <person name="Fronick C."/>
            <person name="Harrison M."/>
            <person name="Strong C."/>
            <person name="Farmer C."/>
            <person name="Delahaunty K."/>
            <person name="Markovic C."/>
            <person name="Hall O."/>
            <person name="Minx P."/>
            <person name="Tomlinson C."/>
            <person name="Mitreva M."/>
            <person name="Hou S."/>
            <person name="Chen J."/>
            <person name="Wollam A."/>
            <person name="Pepin K.H."/>
            <person name="Johnson M."/>
            <person name="Bhonagiri V."/>
            <person name="Zhang X."/>
            <person name="Suruliraj S."/>
            <person name="Warren W."/>
            <person name="Chinwalla A."/>
            <person name="Mardis E.R."/>
            <person name="Wilson R.K."/>
        </authorList>
    </citation>
    <scope>NUCLEOTIDE SEQUENCE [LARGE SCALE GENOMIC DNA]</scope>
    <source>
        <strain evidence="1 2">YIT 11859</strain>
    </source>
</reference>